<comment type="caution">
    <text evidence="2">The sequence shown here is derived from an EMBL/GenBank/DDBJ whole genome shotgun (WGS) entry which is preliminary data.</text>
</comment>
<accession>A0ABT9B9E8</accession>
<dbReference type="EMBL" id="JAUQSY010000005">
    <property type="protein sequence ID" value="MDO7874894.1"/>
    <property type="molecule type" value="Genomic_DNA"/>
</dbReference>
<dbReference type="SUPFAM" id="SSF49299">
    <property type="entry name" value="PKD domain"/>
    <property type="match status" value="1"/>
</dbReference>
<dbReference type="CDD" id="cd00146">
    <property type="entry name" value="PKD"/>
    <property type="match status" value="1"/>
</dbReference>
<feature type="domain" description="PKD" evidence="1">
    <location>
        <begin position="427"/>
        <end position="487"/>
    </location>
</feature>
<evidence type="ECO:0000313" key="3">
    <source>
        <dbReference type="Proteomes" id="UP001176429"/>
    </source>
</evidence>
<dbReference type="InterPro" id="IPR000601">
    <property type="entry name" value="PKD_dom"/>
</dbReference>
<evidence type="ECO:0000313" key="2">
    <source>
        <dbReference type="EMBL" id="MDO7874894.1"/>
    </source>
</evidence>
<dbReference type="Gene3D" id="2.60.40.10">
    <property type="entry name" value="Immunoglobulins"/>
    <property type="match status" value="1"/>
</dbReference>
<dbReference type="PANTHER" id="PTHR42754:SF1">
    <property type="entry name" value="LIPOPROTEIN"/>
    <property type="match status" value="1"/>
</dbReference>
<keyword evidence="3" id="KW-1185">Reference proteome</keyword>
<dbReference type="InterPro" id="IPR026444">
    <property type="entry name" value="Secre_tail"/>
</dbReference>
<dbReference type="InterPro" id="IPR013783">
    <property type="entry name" value="Ig-like_fold"/>
</dbReference>
<reference evidence="2" key="1">
    <citation type="submission" date="2023-07" db="EMBL/GenBank/DDBJ databases">
        <authorList>
            <person name="Kim M.K."/>
        </authorList>
    </citation>
    <scope>NUCLEOTIDE SEQUENCE</scope>
    <source>
        <strain evidence="2">ASUV-10-1</strain>
    </source>
</reference>
<sequence length="609" mass="64868">MLLLLLGSGSGLRAQAPTMQWRKQLGARRLVEQAGAILYTRHNRLLIGGNTQVQLNNGQNYISAASWLLSNRGDSLRTNTYFPQAPETGTGVSAMAEAPNGDFLLLGMCSIYANGRTTVQHMLIRTDSLGGQRWVRYYNTDSAVETQSCLALADGGALLVVSCNDPAASFGNPIRVPTVLRVDSLGNTIWQRQYGQPYSSFHNIIALPDGSYALAGVLARRLTNPVRFLGTPWLVRLTPDGDTIRTRQLPIPQTEVGRLYNLRLGPDGTLVAVGEVGWPYSALHDTQQGLLLQLDAQDRVSWYQVLPPPVVTGYNIGCTLYHVYPLPTPGQYVVAGIMADPGPNELSGYLARYERPAGGGTAPPVWQTQFLKPNIFEQPNAYLLQADHTLTVADYASLPVPFQPTDVLVTRFAGLPPTYEPDLCATPPVPNAAYTPVAGAPDSLVFYELGAAGPAYAQLLHWRWELGDGTVVEQTTSTPLGHRYAMPPAPGTVVRVTITNNLGCSSTQELYPWGRPTAAQAAQALAAGATLWPNPAAGGTVQLRVPGLRAGAAATAQVLDGLGRAVSPAVALAGGGAALPVAGLAAGVYVVRVRTAQGQFAKRLIVNAP</sequence>
<dbReference type="InterPro" id="IPR035986">
    <property type="entry name" value="PKD_dom_sf"/>
</dbReference>
<dbReference type="NCBIfam" id="TIGR04183">
    <property type="entry name" value="Por_Secre_tail"/>
    <property type="match status" value="1"/>
</dbReference>
<organism evidence="2 3">
    <name type="scientific">Hymenobacter aranciens</name>
    <dbReference type="NCBI Taxonomy" id="3063996"/>
    <lineage>
        <taxon>Bacteria</taxon>
        <taxon>Pseudomonadati</taxon>
        <taxon>Bacteroidota</taxon>
        <taxon>Cytophagia</taxon>
        <taxon>Cytophagales</taxon>
        <taxon>Hymenobacteraceae</taxon>
        <taxon>Hymenobacter</taxon>
    </lineage>
</organism>
<dbReference type="PROSITE" id="PS50093">
    <property type="entry name" value="PKD"/>
    <property type="match status" value="1"/>
</dbReference>
<dbReference type="Proteomes" id="UP001176429">
    <property type="component" value="Unassembled WGS sequence"/>
</dbReference>
<name>A0ABT9B9E8_9BACT</name>
<dbReference type="SUPFAM" id="SSF63829">
    <property type="entry name" value="Calcium-dependent phosphotriesterase"/>
    <property type="match status" value="1"/>
</dbReference>
<protein>
    <submittedName>
        <fullName evidence="2">T9SS type A sorting domain-containing protein</fullName>
    </submittedName>
</protein>
<proteinExistence type="predicted"/>
<dbReference type="PANTHER" id="PTHR42754">
    <property type="entry name" value="ENDOGLUCANASE"/>
    <property type="match status" value="1"/>
</dbReference>
<gene>
    <name evidence="2" type="ORF">Q5H93_09140</name>
</gene>
<evidence type="ECO:0000259" key="1">
    <source>
        <dbReference type="PROSITE" id="PS50093"/>
    </source>
</evidence>